<keyword evidence="2" id="KW-0614">Plasmid</keyword>
<protein>
    <submittedName>
        <fullName evidence="2">Uncharacterized protein</fullName>
    </submittedName>
</protein>
<dbReference type="KEGG" id="rer:RER_pREC1-00820"/>
<evidence type="ECO:0000313" key="2">
    <source>
        <dbReference type="EMBL" id="BAE46323.1"/>
    </source>
</evidence>
<sequence>MPRRSPIRCSIRSKSKLCTHSWPTTFPYGRLRLAPEFLKARFTVYLGDSVEMAIYQVRLRLCLSRGTKCGIRSALRGATDSVPPNCGVPMVTPHMLMRNRSTLVDTFGDAGGEMSRFVQFIDSEIVQRWSSTIATVLFPLLVLPSAVDAAVEDASALNWAILLIFVSGSVALAATAFTKWRKHFARRTDT</sequence>
<evidence type="ECO:0000256" key="1">
    <source>
        <dbReference type="SAM" id="Phobius"/>
    </source>
</evidence>
<keyword evidence="1" id="KW-0812">Transmembrane</keyword>
<dbReference type="HOGENOM" id="CLU_1426982_0_0_11"/>
<proteinExistence type="predicted"/>
<feature type="transmembrane region" description="Helical" evidence="1">
    <location>
        <begin position="129"/>
        <end position="147"/>
    </location>
</feature>
<keyword evidence="1" id="KW-1133">Transmembrane helix</keyword>
<dbReference type="EMBL" id="AP008932">
    <property type="protein sequence ID" value="BAE46323.1"/>
    <property type="molecule type" value="Genomic_DNA"/>
</dbReference>
<feature type="transmembrane region" description="Helical" evidence="1">
    <location>
        <begin position="159"/>
        <end position="177"/>
    </location>
</feature>
<keyword evidence="1" id="KW-0472">Membrane</keyword>
<dbReference type="AlphaFoldDB" id="Q3L8Z0"/>
<gene>
    <name evidence="2" type="ordered locus">RER_pREC1-00820</name>
</gene>
<reference evidence="2 3" key="2">
    <citation type="journal article" date="2006" name="Environ. Microbiol.">
        <title>Sequence analysis of three plasmids harboured in Rhodococcus erythropolis strain PR4.</title>
        <authorList>
            <person name="Sekine M."/>
            <person name="Tanikawa S."/>
            <person name="Omata S."/>
            <person name="Saito M."/>
            <person name="Fujisawa T."/>
            <person name="Tsukatani N."/>
            <person name="Tajima T."/>
            <person name="Sekigawa T."/>
            <person name="Kosugi H."/>
            <person name="Matsuo Y."/>
            <person name="Nishiko R."/>
            <person name="Imamura K."/>
            <person name="Ito M."/>
            <person name="Narita H."/>
            <person name="Tago S."/>
            <person name="Fujita N."/>
            <person name="Harayama S."/>
        </authorList>
    </citation>
    <scope>NUCLEOTIDE SEQUENCE [LARGE SCALE GENOMIC DNA]</scope>
    <source>
        <strain evidence="3">PR4 / NBRC 100887</strain>
        <plasmid evidence="2 3">pREC1</plasmid>
    </source>
</reference>
<geneLocation type="plasmid" evidence="2 3">
    <name>pREC1</name>
</geneLocation>
<accession>Q3L8Z0</accession>
<reference evidence="3" key="1">
    <citation type="submission" date="2005-03" db="EMBL/GenBank/DDBJ databases">
        <title>Comparison of the complete genome sequences of Rhodococcus erythropolis PR4 and Rhodococcus opacus B4.</title>
        <authorList>
            <person name="Takarada H."/>
            <person name="Sekine M."/>
            <person name="Hosoyama A."/>
            <person name="Yamada R."/>
            <person name="Fujisawa T."/>
            <person name="Omata S."/>
            <person name="Shimizu A."/>
            <person name="Tsukatani N."/>
            <person name="Tanikawa S."/>
            <person name="Fujita N."/>
            <person name="Harayama S."/>
        </authorList>
    </citation>
    <scope>NUCLEOTIDE SEQUENCE [LARGE SCALE GENOMIC DNA]</scope>
    <source>
        <strain evidence="3">PR4 / NBRC 100887</strain>
        <plasmid evidence="3">pREC1</plasmid>
    </source>
</reference>
<evidence type="ECO:0000313" key="3">
    <source>
        <dbReference type="Proteomes" id="UP000002204"/>
    </source>
</evidence>
<name>Q3L8Z0_RHOE4</name>
<dbReference type="Proteomes" id="UP000002204">
    <property type="component" value="Plasmid pREC1"/>
</dbReference>
<organism evidence="2 3">
    <name type="scientific">Rhodococcus erythropolis (strain PR4 / NBRC 100887)</name>
    <dbReference type="NCBI Taxonomy" id="234621"/>
    <lineage>
        <taxon>Bacteria</taxon>
        <taxon>Bacillati</taxon>
        <taxon>Actinomycetota</taxon>
        <taxon>Actinomycetes</taxon>
        <taxon>Mycobacteriales</taxon>
        <taxon>Nocardiaceae</taxon>
        <taxon>Rhodococcus</taxon>
        <taxon>Rhodococcus erythropolis group</taxon>
    </lineage>
</organism>